<evidence type="ECO:0000313" key="1">
    <source>
        <dbReference type="EMBL" id="MBY6142184.1"/>
    </source>
</evidence>
<protein>
    <submittedName>
        <fullName evidence="1">Uncharacterized protein</fullName>
    </submittedName>
</protein>
<dbReference type="EMBL" id="JAHVJA010000020">
    <property type="protein sequence ID" value="MBY6142184.1"/>
    <property type="molecule type" value="Genomic_DNA"/>
</dbReference>
<gene>
    <name evidence="1" type="ORF">KUV26_22375</name>
</gene>
<comment type="caution">
    <text evidence="1">The sequence shown here is derived from an EMBL/GenBank/DDBJ whole genome shotgun (WGS) entry which is preliminary data.</text>
</comment>
<reference evidence="1 2" key="1">
    <citation type="submission" date="2021-06" db="EMBL/GenBank/DDBJ databases">
        <title>50 bacteria genomes isolated from Dapeng, Shenzhen, China.</title>
        <authorList>
            <person name="Zheng W."/>
            <person name="Yu S."/>
            <person name="Huang Y."/>
        </authorList>
    </citation>
    <scope>NUCLEOTIDE SEQUENCE [LARGE SCALE GENOMIC DNA]</scope>
    <source>
        <strain evidence="1 2">DP1N14-2</strain>
    </source>
</reference>
<organism evidence="1 2">
    <name type="scientific">Leisingera daeponensis</name>
    <dbReference type="NCBI Taxonomy" id="405746"/>
    <lineage>
        <taxon>Bacteria</taxon>
        <taxon>Pseudomonadati</taxon>
        <taxon>Pseudomonadota</taxon>
        <taxon>Alphaproteobacteria</taxon>
        <taxon>Rhodobacterales</taxon>
        <taxon>Roseobacteraceae</taxon>
        <taxon>Leisingera</taxon>
    </lineage>
</organism>
<proteinExistence type="predicted"/>
<dbReference type="RefSeq" id="WP_222510100.1">
    <property type="nucleotide sequence ID" value="NZ_JAHVJA010000020.1"/>
</dbReference>
<accession>A0ABS7NLW8</accession>
<evidence type="ECO:0000313" key="2">
    <source>
        <dbReference type="Proteomes" id="UP000766629"/>
    </source>
</evidence>
<name>A0ABS7NLW8_9RHOB</name>
<sequence>MTVEEVDENYVSRRAASIAATLIFFISIKASNARFASVPFSLLQLWRSERTVGNPPVTVALKDWFGEILPVAGMPLMRVGSRSSAFCTCICCKRATPESPAQEPLGQANGLCLVDQPFTPVAANLRHEPIGEV</sequence>
<keyword evidence="2" id="KW-1185">Reference proteome</keyword>
<dbReference type="Proteomes" id="UP000766629">
    <property type="component" value="Unassembled WGS sequence"/>
</dbReference>